<evidence type="ECO:0000313" key="4">
    <source>
        <dbReference type="EMBL" id="RLQ21986.1"/>
    </source>
</evidence>
<keyword evidence="1 2" id="KW-0378">Hydrolase</keyword>
<gene>
    <name evidence="4" type="primary">thpR</name>
    <name evidence="4" type="ORF">DWB85_10385</name>
</gene>
<dbReference type="RefSeq" id="WP_117954207.1">
    <property type="nucleotide sequence ID" value="NZ_QRAN01000009.1"/>
</dbReference>
<dbReference type="GO" id="GO:0008664">
    <property type="term" value="F:RNA 2',3'-cyclic 3'-phosphodiesterase activity"/>
    <property type="evidence" value="ECO:0007669"/>
    <property type="project" value="UniProtKB-EC"/>
</dbReference>
<dbReference type="SUPFAM" id="SSF55144">
    <property type="entry name" value="LigT-like"/>
    <property type="match status" value="1"/>
</dbReference>
<dbReference type="Pfam" id="PF02834">
    <property type="entry name" value="LigT_PEase"/>
    <property type="match status" value="1"/>
</dbReference>
<comment type="catalytic activity">
    <reaction evidence="2">
        <text>a 3'-end 2',3'-cyclophospho-ribonucleotide-RNA + H2O = a 3'-end 2'-phospho-ribonucleotide-RNA + H(+)</text>
        <dbReference type="Rhea" id="RHEA:11828"/>
        <dbReference type="Rhea" id="RHEA-COMP:10464"/>
        <dbReference type="Rhea" id="RHEA-COMP:17353"/>
        <dbReference type="ChEBI" id="CHEBI:15377"/>
        <dbReference type="ChEBI" id="CHEBI:15378"/>
        <dbReference type="ChEBI" id="CHEBI:83064"/>
        <dbReference type="ChEBI" id="CHEBI:173113"/>
        <dbReference type="EC" id="3.1.4.58"/>
    </reaction>
</comment>
<name>A0A3L7DXS0_9GAMM</name>
<dbReference type="InterPro" id="IPR014051">
    <property type="entry name" value="Phosphoesterase_HXTX"/>
</dbReference>
<protein>
    <recommendedName>
        <fullName evidence="2">RNA 2',3'-cyclic phosphodiesterase</fullName>
        <shortName evidence="2">RNA 2',3'-CPDase</shortName>
        <ecNumber evidence="2">3.1.4.58</ecNumber>
    </recommendedName>
</protein>
<evidence type="ECO:0000313" key="5">
    <source>
        <dbReference type="Proteomes" id="UP000265509"/>
    </source>
</evidence>
<feature type="active site" description="Proton acceptor" evidence="2">
    <location>
        <position position="124"/>
    </location>
</feature>
<dbReference type="NCBIfam" id="TIGR02258">
    <property type="entry name" value="2_5_ligase"/>
    <property type="match status" value="1"/>
</dbReference>
<dbReference type="PANTHER" id="PTHR35561:SF1">
    <property type="entry name" value="RNA 2',3'-CYCLIC PHOSPHODIESTERASE"/>
    <property type="match status" value="1"/>
</dbReference>
<dbReference type="EC" id="3.1.4.58" evidence="2"/>
<evidence type="ECO:0000256" key="2">
    <source>
        <dbReference type="HAMAP-Rule" id="MF_01940"/>
    </source>
</evidence>
<comment type="function">
    <text evidence="2">Hydrolyzes RNA 2',3'-cyclic phosphodiester to an RNA 2'-phosphomonoester.</text>
</comment>
<reference evidence="4 5" key="1">
    <citation type="submission" date="2018-07" db="EMBL/GenBank/DDBJ databases">
        <title>Halioglobus sp. genome submission.</title>
        <authorList>
            <person name="Ye M.-Q."/>
            <person name="Du Z.-J."/>
        </authorList>
    </citation>
    <scope>NUCLEOTIDE SEQUENCE [LARGE SCALE GENOMIC DNA]</scope>
    <source>
        <strain evidence="4 5">U0301</strain>
    </source>
</reference>
<dbReference type="InterPro" id="IPR004175">
    <property type="entry name" value="RNA_CPDase"/>
</dbReference>
<dbReference type="Gene3D" id="3.90.1140.10">
    <property type="entry name" value="Cyclic phosphodiesterase"/>
    <property type="match status" value="1"/>
</dbReference>
<feature type="short sequence motif" description="HXTX 2" evidence="2">
    <location>
        <begin position="124"/>
        <end position="127"/>
    </location>
</feature>
<evidence type="ECO:0000259" key="3">
    <source>
        <dbReference type="Pfam" id="PF02834"/>
    </source>
</evidence>
<feature type="domain" description="Phosphoesterase HXTX" evidence="3">
    <location>
        <begin position="8"/>
        <end position="88"/>
    </location>
</feature>
<comment type="similarity">
    <text evidence="2">Belongs to the 2H phosphoesterase superfamily. ThpR family.</text>
</comment>
<comment type="caution">
    <text evidence="4">The sequence shown here is derived from an EMBL/GenBank/DDBJ whole genome shotgun (WGS) entry which is preliminary data.</text>
</comment>
<evidence type="ECO:0000256" key="1">
    <source>
        <dbReference type="ARBA" id="ARBA00022801"/>
    </source>
</evidence>
<proteinExistence type="inferred from homology"/>
<keyword evidence="5" id="KW-1185">Reference proteome</keyword>
<accession>A0A3L7DXS0</accession>
<dbReference type="GO" id="GO:0004113">
    <property type="term" value="F:2',3'-cyclic-nucleotide 3'-phosphodiesterase activity"/>
    <property type="evidence" value="ECO:0007669"/>
    <property type="project" value="InterPro"/>
</dbReference>
<sequence>MRLFFALELPGELAIQIADWRQRQLPALGRPVPPANFHITLAFLGELGEKQLEQLCLATDELVAQGRFEAGEIILDQVGYWPKPGIYWLGPKHWPDSLGQLADTLARRGNALGAKRKRGQFRPHLTLFRGCQAPPPAAAELGDFPLPYHGFTLLESRAGRNGVRYSPVARWHF</sequence>
<dbReference type="Proteomes" id="UP000265509">
    <property type="component" value="Unassembled WGS sequence"/>
</dbReference>
<feature type="active site" description="Proton donor" evidence="2">
    <location>
        <position position="38"/>
    </location>
</feature>
<dbReference type="PANTHER" id="PTHR35561">
    <property type="entry name" value="RNA 2',3'-CYCLIC PHOSPHODIESTERASE"/>
    <property type="match status" value="1"/>
</dbReference>
<dbReference type="HAMAP" id="MF_01940">
    <property type="entry name" value="RNA_CPDase"/>
    <property type="match status" value="1"/>
</dbReference>
<dbReference type="AlphaFoldDB" id="A0A3L7DXS0"/>
<organism evidence="4 5">
    <name type="scientific">Seongchinamella sediminis</name>
    <dbReference type="NCBI Taxonomy" id="2283635"/>
    <lineage>
        <taxon>Bacteria</taxon>
        <taxon>Pseudomonadati</taxon>
        <taxon>Pseudomonadota</taxon>
        <taxon>Gammaproteobacteria</taxon>
        <taxon>Cellvibrionales</taxon>
        <taxon>Halieaceae</taxon>
        <taxon>Seongchinamella</taxon>
    </lineage>
</organism>
<dbReference type="EMBL" id="QRAN01000009">
    <property type="protein sequence ID" value="RLQ21986.1"/>
    <property type="molecule type" value="Genomic_DNA"/>
</dbReference>
<feature type="short sequence motif" description="HXTX 1" evidence="2">
    <location>
        <begin position="38"/>
        <end position="41"/>
    </location>
</feature>
<dbReference type="InterPro" id="IPR009097">
    <property type="entry name" value="Cyclic_Pdiesterase"/>
</dbReference>
<dbReference type="OrthoDB" id="7061261at2"/>